<dbReference type="Proteomes" id="UP000199492">
    <property type="component" value="Unassembled WGS sequence"/>
</dbReference>
<evidence type="ECO:0000313" key="1">
    <source>
        <dbReference type="EMBL" id="SDI66453.1"/>
    </source>
</evidence>
<dbReference type="OrthoDB" id="981519at2"/>
<proteinExistence type="predicted"/>
<gene>
    <name evidence="1" type="ORF">SAMN04489796_1282</name>
</gene>
<dbReference type="STRING" id="262004.SAMN04489796_1282"/>
<reference evidence="2" key="1">
    <citation type="submission" date="2016-10" db="EMBL/GenBank/DDBJ databases">
        <authorList>
            <person name="Varghese N."/>
            <person name="Submissions S."/>
        </authorList>
    </citation>
    <scope>NUCLEOTIDE SEQUENCE [LARGE SCALE GENOMIC DNA]</scope>
    <source>
        <strain evidence="2">DSM 15363</strain>
    </source>
</reference>
<protein>
    <submittedName>
        <fullName evidence="1">Uncharacterized protein</fullName>
    </submittedName>
</protein>
<sequence length="95" mass="11366">MKIKWEPYNPEWIIEIAKEQIPEENEIIDNLKQCIKCFKESKAYYYFVYSENPNEPNSDWQFDENIILYSKENGEIVLDILKGKKIGGIEFLSRL</sequence>
<keyword evidence="2" id="KW-1185">Reference proteome</keyword>
<dbReference type="EMBL" id="FNCZ01000028">
    <property type="protein sequence ID" value="SDI66453.1"/>
    <property type="molecule type" value="Genomic_DNA"/>
</dbReference>
<evidence type="ECO:0000313" key="2">
    <source>
        <dbReference type="Proteomes" id="UP000199492"/>
    </source>
</evidence>
<accession>A0A1G8MEP6</accession>
<organism evidence="1 2">
    <name type="scientific">Winogradskyella thalassocola</name>
    <dbReference type="NCBI Taxonomy" id="262004"/>
    <lineage>
        <taxon>Bacteria</taxon>
        <taxon>Pseudomonadati</taxon>
        <taxon>Bacteroidota</taxon>
        <taxon>Flavobacteriia</taxon>
        <taxon>Flavobacteriales</taxon>
        <taxon>Flavobacteriaceae</taxon>
        <taxon>Winogradskyella</taxon>
    </lineage>
</organism>
<name>A0A1G8MEP6_9FLAO</name>
<dbReference type="RefSeq" id="WP_092471277.1">
    <property type="nucleotide sequence ID" value="NZ_FNCZ01000028.1"/>
</dbReference>
<dbReference type="AlphaFoldDB" id="A0A1G8MEP6"/>